<proteinExistence type="predicted"/>
<accession>M6W783</accession>
<gene>
    <name evidence="1" type="ORF">LEP1GSC133_2272</name>
</gene>
<name>M6W783_LEPBO</name>
<dbReference type="EMBL" id="AKWF02000057">
    <property type="protein sequence ID" value="EMO63331.1"/>
    <property type="molecule type" value="Genomic_DNA"/>
</dbReference>
<dbReference type="Proteomes" id="UP000012159">
    <property type="component" value="Unassembled WGS sequence"/>
</dbReference>
<organism evidence="1 2">
    <name type="scientific">Leptospira borgpetersenii serovar Pomona str. 200901868</name>
    <dbReference type="NCBI Taxonomy" id="1192866"/>
    <lineage>
        <taxon>Bacteria</taxon>
        <taxon>Pseudomonadati</taxon>
        <taxon>Spirochaetota</taxon>
        <taxon>Spirochaetia</taxon>
        <taxon>Leptospirales</taxon>
        <taxon>Leptospiraceae</taxon>
        <taxon>Leptospira</taxon>
    </lineage>
</organism>
<reference evidence="1 2" key="1">
    <citation type="submission" date="2013-01" db="EMBL/GenBank/DDBJ databases">
        <authorList>
            <person name="Harkins D.M."/>
            <person name="Durkin A.S."/>
            <person name="Brinkac L.M."/>
            <person name="Haft D.H."/>
            <person name="Selengut J.D."/>
            <person name="Sanka R."/>
            <person name="DePew J."/>
            <person name="Purushe J."/>
            <person name="Picardeau M."/>
            <person name="Werts C."/>
            <person name="Goarant C."/>
            <person name="Vinetz J.M."/>
            <person name="Sutton G.G."/>
            <person name="Nierman W.C."/>
            <person name="Fouts D.E."/>
        </authorList>
    </citation>
    <scope>NUCLEOTIDE SEQUENCE [LARGE SCALE GENOMIC DNA]</scope>
    <source>
        <strain evidence="1 2">200901868</strain>
    </source>
</reference>
<dbReference type="AlphaFoldDB" id="M6W783"/>
<protein>
    <submittedName>
        <fullName evidence="1">Uncharacterized protein</fullName>
    </submittedName>
</protein>
<comment type="caution">
    <text evidence="1">The sequence shown here is derived from an EMBL/GenBank/DDBJ whole genome shotgun (WGS) entry which is preliminary data.</text>
</comment>
<evidence type="ECO:0000313" key="1">
    <source>
        <dbReference type="EMBL" id="EMO63331.1"/>
    </source>
</evidence>
<evidence type="ECO:0000313" key="2">
    <source>
        <dbReference type="Proteomes" id="UP000012159"/>
    </source>
</evidence>
<sequence>MHHGFRMQFVEIKKRTKEAALAKRTAFPVQRTETGNVLFRFWI</sequence>